<reference evidence="2" key="1">
    <citation type="submission" date="2016-10" db="EMBL/GenBank/DDBJ databases">
        <authorList>
            <person name="de Groot N.N."/>
        </authorList>
    </citation>
    <scope>NUCLEOTIDE SEQUENCE</scope>
</reference>
<name>A0A1W1BCJ0_9ZZZZ</name>
<gene>
    <name evidence="2" type="ORF">MNB_SV-9-351</name>
</gene>
<feature type="domain" description="AAA-ATPase-like" evidence="1">
    <location>
        <begin position="7"/>
        <end position="53"/>
    </location>
</feature>
<dbReference type="EMBL" id="FPHG01000008">
    <property type="protein sequence ID" value="SFV51256.1"/>
    <property type="molecule type" value="Genomic_DNA"/>
</dbReference>
<dbReference type="PANTHER" id="PTHR34825">
    <property type="entry name" value="CONSERVED PROTEIN, WITH A WEAK D-GALACTARATE DEHYDRATASE/ALTRONATE HYDROLASE DOMAIN"/>
    <property type="match status" value="1"/>
</dbReference>
<dbReference type="PANTHER" id="PTHR34825:SF1">
    <property type="entry name" value="AAA-ATPASE-LIKE DOMAIN-CONTAINING PROTEIN"/>
    <property type="match status" value="1"/>
</dbReference>
<dbReference type="AlphaFoldDB" id="A0A1W1BCJ0"/>
<sequence>MNLKKLPIGIQTFSKIREDDYIYLDKTKEALELIENYSYTFLSRPRRFGKSLF</sequence>
<proteinExistence type="predicted"/>
<organism evidence="2">
    <name type="scientific">hydrothermal vent metagenome</name>
    <dbReference type="NCBI Taxonomy" id="652676"/>
    <lineage>
        <taxon>unclassified sequences</taxon>
        <taxon>metagenomes</taxon>
        <taxon>ecological metagenomes</taxon>
    </lineage>
</organism>
<dbReference type="Pfam" id="PF09820">
    <property type="entry name" value="AAA-ATPase_like"/>
    <property type="match status" value="1"/>
</dbReference>
<protein>
    <recommendedName>
        <fullName evidence="1">AAA-ATPase-like domain-containing protein</fullName>
    </recommendedName>
</protein>
<evidence type="ECO:0000259" key="1">
    <source>
        <dbReference type="Pfam" id="PF09820"/>
    </source>
</evidence>
<accession>A0A1W1BCJ0</accession>
<dbReference type="InterPro" id="IPR018631">
    <property type="entry name" value="AAA-ATPase-like_dom"/>
</dbReference>
<evidence type="ECO:0000313" key="2">
    <source>
        <dbReference type="EMBL" id="SFV51256.1"/>
    </source>
</evidence>